<reference evidence="2 3" key="1">
    <citation type="submission" date="2021-01" db="EMBL/GenBank/DDBJ databases">
        <title>Whole genome shotgun sequence of Planotetraspora mira NBRC 15435.</title>
        <authorList>
            <person name="Komaki H."/>
            <person name="Tamura T."/>
        </authorList>
    </citation>
    <scope>NUCLEOTIDE SEQUENCE [LARGE SCALE GENOMIC DNA]</scope>
    <source>
        <strain evidence="2 3">NBRC 15435</strain>
    </source>
</reference>
<evidence type="ECO:0000256" key="1">
    <source>
        <dbReference type="SAM" id="MobiDB-lite"/>
    </source>
</evidence>
<gene>
    <name evidence="2" type="ORF">Pmi06nite_02630</name>
</gene>
<feature type="compositionally biased region" description="Basic residues" evidence="1">
    <location>
        <begin position="33"/>
        <end position="51"/>
    </location>
</feature>
<comment type="caution">
    <text evidence="2">The sequence shown here is derived from an EMBL/GenBank/DDBJ whole genome shotgun (WGS) entry which is preliminary data.</text>
</comment>
<evidence type="ECO:0000313" key="3">
    <source>
        <dbReference type="Proteomes" id="UP000650628"/>
    </source>
</evidence>
<keyword evidence="3" id="KW-1185">Reference proteome</keyword>
<dbReference type="AlphaFoldDB" id="A0A8J3TJF8"/>
<sequence>MRPLDLLEGAIVDEEPAHRAPTPEDGATARAASRPRRQAPGHSTTSHHKGARTTSHQDVASRRRTADSATPSDHRRRDPAERPAGVQATHTRPADPEKSTSGKAHIQMLDAGDALFPGFADHRRIRR</sequence>
<proteinExistence type="predicted"/>
<feature type="region of interest" description="Disordered" evidence="1">
    <location>
        <begin position="1"/>
        <end position="109"/>
    </location>
</feature>
<feature type="compositionally biased region" description="Basic and acidic residues" evidence="1">
    <location>
        <begin position="59"/>
        <end position="81"/>
    </location>
</feature>
<evidence type="ECO:0000313" key="2">
    <source>
        <dbReference type="EMBL" id="GII26821.1"/>
    </source>
</evidence>
<dbReference type="Proteomes" id="UP000650628">
    <property type="component" value="Unassembled WGS sequence"/>
</dbReference>
<protein>
    <submittedName>
        <fullName evidence="2">Uncharacterized protein</fullName>
    </submittedName>
</protein>
<dbReference type="EMBL" id="BOOO01000001">
    <property type="protein sequence ID" value="GII26821.1"/>
    <property type="molecule type" value="Genomic_DNA"/>
</dbReference>
<name>A0A8J3TJF8_9ACTN</name>
<accession>A0A8J3TJF8</accession>
<organism evidence="2 3">
    <name type="scientific">Planotetraspora mira</name>
    <dbReference type="NCBI Taxonomy" id="58121"/>
    <lineage>
        <taxon>Bacteria</taxon>
        <taxon>Bacillati</taxon>
        <taxon>Actinomycetota</taxon>
        <taxon>Actinomycetes</taxon>
        <taxon>Streptosporangiales</taxon>
        <taxon>Streptosporangiaceae</taxon>
        <taxon>Planotetraspora</taxon>
    </lineage>
</organism>